<proteinExistence type="predicted"/>
<keyword evidence="3" id="KW-0812">Transmembrane</keyword>
<protein>
    <recommendedName>
        <fullName evidence="4">TFIIS N-terminal domain-containing protein</fullName>
    </recommendedName>
</protein>
<comment type="caution">
    <text evidence="5">The sequence shown here is derived from an EMBL/GenBank/DDBJ whole genome shotgun (WGS) entry which is preliminary data.</text>
</comment>
<dbReference type="InterPro" id="IPR035441">
    <property type="entry name" value="TFIIS/LEDGF_dom_sf"/>
</dbReference>
<dbReference type="AlphaFoldDB" id="A0AAD8YN89"/>
<keyword evidence="6" id="KW-1185">Reference proteome</keyword>
<dbReference type="PANTHER" id="PTHR46554:SF2">
    <property type="entry name" value="TFIIS N-TERMINAL DOMAIN-CONTAINING PROTEIN"/>
    <property type="match status" value="1"/>
</dbReference>
<dbReference type="EMBL" id="JATAAI010000001">
    <property type="protein sequence ID" value="KAK1748579.1"/>
    <property type="molecule type" value="Genomic_DNA"/>
</dbReference>
<feature type="compositionally biased region" description="Polar residues" evidence="2">
    <location>
        <begin position="57"/>
        <end position="79"/>
    </location>
</feature>
<dbReference type="Gene3D" id="1.20.930.10">
    <property type="entry name" value="Conserved domain common to transcription factors TFIIS, elongin A, CRSP70"/>
    <property type="match status" value="1"/>
</dbReference>
<comment type="subcellular location">
    <subcellularLocation>
        <location evidence="1">Nucleus</location>
    </subcellularLocation>
</comment>
<dbReference type="InterPro" id="IPR017923">
    <property type="entry name" value="TFIIS_N"/>
</dbReference>
<evidence type="ECO:0000256" key="1">
    <source>
        <dbReference type="PROSITE-ProRule" id="PRU00649"/>
    </source>
</evidence>
<dbReference type="PROSITE" id="PS51319">
    <property type="entry name" value="TFIIS_N"/>
    <property type="match status" value="1"/>
</dbReference>
<accession>A0AAD8YN89</accession>
<feature type="compositionally biased region" description="Polar residues" evidence="2">
    <location>
        <begin position="131"/>
        <end position="141"/>
    </location>
</feature>
<dbReference type="PANTHER" id="PTHR46554">
    <property type="entry name" value="MEDIATOR OF RNA POLYMERASE II TRANSCRIPTION SUBUNIT 26A-RELATED"/>
    <property type="match status" value="1"/>
</dbReference>
<evidence type="ECO:0000256" key="2">
    <source>
        <dbReference type="SAM" id="MobiDB-lite"/>
    </source>
</evidence>
<evidence type="ECO:0000313" key="6">
    <source>
        <dbReference type="Proteomes" id="UP001224775"/>
    </source>
</evidence>
<evidence type="ECO:0000256" key="3">
    <source>
        <dbReference type="SAM" id="Phobius"/>
    </source>
</evidence>
<evidence type="ECO:0000259" key="4">
    <source>
        <dbReference type="PROSITE" id="PS51319"/>
    </source>
</evidence>
<keyword evidence="1" id="KW-0539">Nucleus</keyword>
<keyword evidence="3" id="KW-0472">Membrane</keyword>
<reference evidence="5" key="1">
    <citation type="submission" date="2023-06" db="EMBL/GenBank/DDBJ databases">
        <title>Survivors Of The Sea: Transcriptome response of Skeletonema marinoi to long-term dormancy.</title>
        <authorList>
            <person name="Pinder M.I.M."/>
            <person name="Kourtchenko O."/>
            <person name="Robertson E.K."/>
            <person name="Larsson T."/>
            <person name="Maumus F."/>
            <person name="Osuna-Cruz C.M."/>
            <person name="Vancaester E."/>
            <person name="Stenow R."/>
            <person name="Vandepoele K."/>
            <person name="Ploug H."/>
            <person name="Bruchert V."/>
            <person name="Godhe A."/>
            <person name="Topel M."/>
        </authorList>
    </citation>
    <scope>NUCLEOTIDE SEQUENCE</scope>
    <source>
        <strain evidence="5">R05AC</strain>
    </source>
</reference>
<dbReference type="Pfam" id="PF08711">
    <property type="entry name" value="Med26"/>
    <property type="match status" value="1"/>
</dbReference>
<dbReference type="GO" id="GO:0005634">
    <property type="term" value="C:nucleus"/>
    <property type="evidence" value="ECO:0007669"/>
    <property type="project" value="UniProtKB-SubCell"/>
</dbReference>
<feature type="region of interest" description="Disordered" evidence="2">
    <location>
        <begin position="57"/>
        <end position="141"/>
    </location>
</feature>
<gene>
    <name evidence="5" type="ORF">QTG54_000518</name>
</gene>
<sequence>MLNRLDDLNNIDIDILTETKIGVTVASFRKKYSQVITIKARALVRKWKRVYEDATNTRTSTQQNNVAEVKVESSNSNDIEGSYKKSDDNDDDDNRTMSNEISNNCTEGNFKSDDGNIRDTSNENNEIDGTPNEQQSTQAGNKETKMVCDICSKPANFREELASCKSAKTVAYTCMNYATVWFPLQNLIPILLVMLARLFKLQLKSMPPPNWWNW</sequence>
<feature type="compositionally biased region" description="Polar residues" evidence="2">
    <location>
        <begin position="96"/>
        <end position="109"/>
    </location>
</feature>
<feature type="domain" description="TFIIS N-terminal" evidence="4">
    <location>
        <begin position="1"/>
        <end position="54"/>
    </location>
</feature>
<organism evidence="5 6">
    <name type="scientific">Skeletonema marinoi</name>
    <dbReference type="NCBI Taxonomy" id="267567"/>
    <lineage>
        <taxon>Eukaryota</taxon>
        <taxon>Sar</taxon>
        <taxon>Stramenopiles</taxon>
        <taxon>Ochrophyta</taxon>
        <taxon>Bacillariophyta</taxon>
        <taxon>Coscinodiscophyceae</taxon>
        <taxon>Thalassiosirophycidae</taxon>
        <taxon>Thalassiosirales</taxon>
        <taxon>Skeletonemataceae</taxon>
        <taxon>Skeletonema</taxon>
        <taxon>Skeletonema marinoi-dohrnii complex</taxon>
    </lineage>
</organism>
<dbReference type="Proteomes" id="UP001224775">
    <property type="component" value="Unassembled WGS sequence"/>
</dbReference>
<name>A0AAD8YN89_9STRA</name>
<keyword evidence="3" id="KW-1133">Transmembrane helix</keyword>
<evidence type="ECO:0000313" key="5">
    <source>
        <dbReference type="EMBL" id="KAK1748579.1"/>
    </source>
</evidence>
<feature type="transmembrane region" description="Helical" evidence="3">
    <location>
        <begin position="180"/>
        <end position="199"/>
    </location>
</feature>
<feature type="compositionally biased region" description="Basic and acidic residues" evidence="2">
    <location>
        <begin position="110"/>
        <end position="121"/>
    </location>
</feature>
<dbReference type="SUPFAM" id="SSF47676">
    <property type="entry name" value="Conserved domain common to transcription factors TFIIS, elongin A, CRSP70"/>
    <property type="match status" value="1"/>
</dbReference>